<evidence type="ECO:0000313" key="9">
    <source>
        <dbReference type="EMBL" id="AZZ09253.1"/>
    </source>
</evidence>
<dbReference type="GO" id="GO:0003700">
    <property type="term" value="F:DNA-binding transcription factor activity"/>
    <property type="evidence" value="ECO:0007669"/>
    <property type="project" value="InterPro"/>
</dbReference>
<comment type="subcellular location">
    <subcellularLocation>
        <location evidence="1">Nucleus</location>
    </subcellularLocation>
</comment>
<gene>
    <name evidence="9" type="primary">AGL6</name>
</gene>
<keyword evidence="6" id="KW-0175">Coiled coil</keyword>
<dbReference type="Pfam" id="PF01486">
    <property type="entry name" value="K-box"/>
    <property type="match status" value="1"/>
</dbReference>
<dbReference type="Gene3D" id="3.40.1810.10">
    <property type="entry name" value="Transcription factor, MADS-box"/>
    <property type="match status" value="1"/>
</dbReference>
<evidence type="ECO:0000256" key="2">
    <source>
        <dbReference type="ARBA" id="ARBA00023015"/>
    </source>
</evidence>
<keyword evidence="3" id="KW-0238">DNA-binding</keyword>
<dbReference type="PANTHER" id="PTHR48019">
    <property type="entry name" value="SERUM RESPONSE FACTOR HOMOLOG"/>
    <property type="match status" value="1"/>
</dbReference>
<keyword evidence="2" id="KW-0805">Transcription regulation</keyword>
<accession>A0A3T0QHW3</accession>
<dbReference type="GO" id="GO:0000977">
    <property type="term" value="F:RNA polymerase II transcription regulatory region sequence-specific DNA binding"/>
    <property type="evidence" value="ECO:0007669"/>
    <property type="project" value="InterPro"/>
</dbReference>
<evidence type="ECO:0000256" key="5">
    <source>
        <dbReference type="ARBA" id="ARBA00023242"/>
    </source>
</evidence>
<dbReference type="PROSITE" id="PS50066">
    <property type="entry name" value="MADS_BOX_2"/>
    <property type="match status" value="1"/>
</dbReference>
<evidence type="ECO:0000259" key="8">
    <source>
        <dbReference type="PROSITE" id="PS51297"/>
    </source>
</evidence>
<dbReference type="InterPro" id="IPR033896">
    <property type="entry name" value="MEF2-like_N"/>
</dbReference>
<dbReference type="FunFam" id="3.40.1810.10:FF:000004">
    <property type="entry name" value="MADS-box transcription factor 1"/>
    <property type="match status" value="1"/>
</dbReference>
<dbReference type="InterPro" id="IPR002487">
    <property type="entry name" value="TF_Kbox"/>
</dbReference>
<feature type="domain" description="K-box" evidence="8">
    <location>
        <begin position="85"/>
        <end position="175"/>
    </location>
</feature>
<evidence type="ECO:0000259" key="7">
    <source>
        <dbReference type="PROSITE" id="PS50066"/>
    </source>
</evidence>
<sequence>MGRGRVELKRIENKINRQVTFSKRRNGLLKKAYELSVLCDAEVALIIFSSRGKLYEFGSSGITKTLERYQCCCFNPRENGVERETQSWQQEVSKLKGKYEHLQRTQRHLLGEDLGPLSVKELQTLEKQLEGALAQTRQRKTQMMMEQMEELRRKERHLGDMNKQLKFKVSMEMSTMQAAEEQASLRALPCSWNASSSTGGNNNTFHVPSNNQLECDNCTEPILQMGYQFVQGEGSSIPRTVHEGTIVQGWAL</sequence>
<feature type="coiled-coil region" evidence="6">
    <location>
        <begin position="85"/>
        <end position="164"/>
    </location>
</feature>
<dbReference type="Pfam" id="PF00319">
    <property type="entry name" value="SRF-TF"/>
    <property type="match status" value="1"/>
</dbReference>
<dbReference type="GO" id="GO:0048440">
    <property type="term" value="P:carpel development"/>
    <property type="evidence" value="ECO:0007669"/>
    <property type="project" value="UniProtKB-ARBA"/>
</dbReference>
<organism evidence="9">
    <name type="scientific">Primula vulgaris</name>
    <dbReference type="NCBI Taxonomy" id="175104"/>
    <lineage>
        <taxon>Eukaryota</taxon>
        <taxon>Viridiplantae</taxon>
        <taxon>Streptophyta</taxon>
        <taxon>Embryophyta</taxon>
        <taxon>Tracheophyta</taxon>
        <taxon>Spermatophyta</taxon>
        <taxon>Magnoliopsida</taxon>
        <taxon>eudicotyledons</taxon>
        <taxon>Gunneridae</taxon>
        <taxon>Pentapetalae</taxon>
        <taxon>asterids</taxon>
        <taxon>Ericales</taxon>
        <taxon>Primulaceae</taxon>
        <taxon>Primula</taxon>
    </lineage>
</organism>
<evidence type="ECO:0000256" key="1">
    <source>
        <dbReference type="ARBA" id="ARBA00004123"/>
    </source>
</evidence>
<dbReference type="GO" id="GO:0045944">
    <property type="term" value="P:positive regulation of transcription by RNA polymerase II"/>
    <property type="evidence" value="ECO:0007669"/>
    <property type="project" value="InterPro"/>
</dbReference>
<dbReference type="SMART" id="SM00432">
    <property type="entry name" value="MADS"/>
    <property type="match status" value="1"/>
</dbReference>
<name>A0A3T0QHW3_9ERIC</name>
<reference evidence="9" key="1">
    <citation type="submission" date="2017-11" db="EMBL/GenBank/DDBJ databases">
        <title>Identification and Characterization of Floral MADS-box Genes in Heteromorphic Self-Incompatible Primula vulgaris.</title>
        <authorList>
            <person name="Burrows B.A."/>
            <person name="McCubbin A.G."/>
        </authorList>
    </citation>
    <scope>NUCLEOTIDE SEQUENCE</scope>
</reference>
<dbReference type="InterPro" id="IPR002100">
    <property type="entry name" value="TF_MADSbox"/>
</dbReference>
<dbReference type="CDD" id="cd00265">
    <property type="entry name" value="MADS_MEF2_like"/>
    <property type="match status" value="1"/>
</dbReference>
<evidence type="ECO:0000256" key="6">
    <source>
        <dbReference type="SAM" id="Coils"/>
    </source>
</evidence>
<dbReference type="PRINTS" id="PR00404">
    <property type="entry name" value="MADSDOMAIN"/>
</dbReference>
<dbReference type="PROSITE" id="PS00350">
    <property type="entry name" value="MADS_BOX_1"/>
    <property type="match status" value="1"/>
</dbReference>
<evidence type="ECO:0000256" key="4">
    <source>
        <dbReference type="ARBA" id="ARBA00023163"/>
    </source>
</evidence>
<dbReference type="GO" id="GO:0005634">
    <property type="term" value="C:nucleus"/>
    <property type="evidence" value="ECO:0007669"/>
    <property type="project" value="UniProtKB-SubCell"/>
</dbReference>
<dbReference type="AlphaFoldDB" id="A0A3T0QHW3"/>
<dbReference type="InterPro" id="IPR050142">
    <property type="entry name" value="MADS-box/MEF2_TF"/>
</dbReference>
<dbReference type="EMBL" id="MG590333">
    <property type="protein sequence ID" value="AZZ09253.1"/>
    <property type="molecule type" value="mRNA"/>
</dbReference>
<dbReference type="PROSITE" id="PS51297">
    <property type="entry name" value="K_BOX"/>
    <property type="match status" value="1"/>
</dbReference>
<proteinExistence type="evidence at transcript level"/>
<keyword evidence="5" id="KW-0539">Nucleus</keyword>
<protein>
    <submittedName>
        <fullName evidence="9">AGAMOUS-LIKE PROTEIN 6</fullName>
    </submittedName>
</protein>
<keyword evidence="4" id="KW-0804">Transcription</keyword>
<dbReference type="GO" id="GO:0046983">
    <property type="term" value="F:protein dimerization activity"/>
    <property type="evidence" value="ECO:0007669"/>
    <property type="project" value="InterPro"/>
</dbReference>
<feature type="domain" description="MADS-box" evidence="7">
    <location>
        <begin position="1"/>
        <end position="61"/>
    </location>
</feature>
<dbReference type="InterPro" id="IPR036879">
    <property type="entry name" value="TF_MADSbox_sf"/>
</dbReference>
<evidence type="ECO:0000256" key="3">
    <source>
        <dbReference type="ARBA" id="ARBA00023125"/>
    </source>
</evidence>
<dbReference type="SUPFAM" id="SSF55455">
    <property type="entry name" value="SRF-like"/>
    <property type="match status" value="1"/>
</dbReference>